<dbReference type="OrthoDB" id="9809296at2"/>
<evidence type="ECO:0000259" key="5">
    <source>
        <dbReference type="Pfam" id="PF04073"/>
    </source>
</evidence>
<dbReference type="Proteomes" id="UP000469440">
    <property type="component" value="Unassembled WGS sequence"/>
</dbReference>
<dbReference type="AlphaFoldDB" id="A0A6N8I574"/>
<dbReference type="InterPro" id="IPR036754">
    <property type="entry name" value="YbaK/aa-tRNA-synt-asso_dom_sf"/>
</dbReference>
<dbReference type="RefSeq" id="WP_156991287.1">
    <property type="nucleotide sequence ID" value="NZ_VWXL01000100.1"/>
</dbReference>
<dbReference type="Gene3D" id="3.90.960.10">
    <property type="entry name" value="YbaK/aminoacyl-tRNA synthetase-associated domain"/>
    <property type="match status" value="1"/>
</dbReference>
<dbReference type="GO" id="GO:0016829">
    <property type="term" value="F:lyase activity"/>
    <property type="evidence" value="ECO:0007669"/>
    <property type="project" value="UniProtKB-KW"/>
</dbReference>
<keyword evidence="2 4" id="KW-0648">Protein biosynthesis</keyword>
<evidence type="ECO:0000256" key="2">
    <source>
        <dbReference type="ARBA" id="ARBA00022917"/>
    </source>
</evidence>
<organism evidence="6 7">
    <name type="scientific">Caproicibacter fermentans</name>
    <dbReference type="NCBI Taxonomy" id="2576756"/>
    <lineage>
        <taxon>Bacteria</taxon>
        <taxon>Bacillati</taxon>
        <taxon>Bacillota</taxon>
        <taxon>Clostridia</taxon>
        <taxon>Eubacteriales</taxon>
        <taxon>Acutalibacteraceae</taxon>
        <taxon>Caproicibacter</taxon>
    </lineage>
</organism>
<gene>
    <name evidence="6" type="primary">ybaK</name>
    <name evidence="6" type="ORF">CAFE_34050</name>
</gene>
<dbReference type="Pfam" id="PF04073">
    <property type="entry name" value="tRNA_edit"/>
    <property type="match status" value="1"/>
</dbReference>
<sequence length="161" mass="17348">MAKENKTNVMRILEAEKVAYHPYYYENHDGKIDGVSVAAKLGQDVDRVYKTLVTRGASGGFFVFVVPVAEELNLKAAAKSVGEKSVEMIHVTEINKVTGYIRGGCSPVGMKKQYVTVLDASCEALETMIVSGGKIGTQVELSPKDLMRVAGAKTAPVAIRP</sequence>
<evidence type="ECO:0000313" key="7">
    <source>
        <dbReference type="Proteomes" id="UP000469440"/>
    </source>
</evidence>
<feature type="domain" description="YbaK/aminoacyl-tRNA synthetase-associated" evidence="5">
    <location>
        <begin position="37"/>
        <end position="148"/>
    </location>
</feature>
<evidence type="ECO:0000256" key="4">
    <source>
        <dbReference type="PIRNR" id="PIRNR006181"/>
    </source>
</evidence>
<dbReference type="CDD" id="cd00002">
    <property type="entry name" value="YbaK_deacylase"/>
    <property type="match status" value="1"/>
</dbReference>
<dbReference type="InterPro" id="IPR007214">
    <property type="entry name" value="YbaK/aa-tRNA-synth-assoc-dom"/>
</dbReference>
<evidence type="ECO:0000256" key="3">
    <source>
        <dbReference type="ARBA" id="ARBA00023239"/>
    </source>
</evidence>
<dbReference type="PANTHER" id="PTHR30411">
    <property type="entry name" value="CYTOPLASMIC PROTEIN"/>
    <property type="match status" value="1"/>
</dbReference>
<keyword evidence="7" id="KW-1185">Reference proteome</keyword>
<dbReference type="PIRSF" id="PIRSF006181">
    <property type="entry name" value="EbsC_YbaK"/>
    <property type="match status" value="1"/>
</dbReference>
<comment type="similarity">
    <text evidence="1 4">Belongs to the prolyl-tRNA editing family. YbaK/EbsC subfamily.</text>
</comment>
<keyword evidence="3 4" id="KW-0456">Lyase</keyword>
<dbReference type="GO" id="GO:0002161">
    <property type="term" value="F:aminoacyl-tRNA deacylase activity"/>
    <property type="evidence" value="ECO:0007669"/>
    <property type="project" value="InterPro"/>
</dbReference>
<evidence type="ECO:0000256" key="1">
    <source>
        <dbReference type="ARBA" id="ARBA00009798"/>
    </source>
</evidence>
<evidence type="ECO:0000313" key="6">
    <source>
        <dbReference type="EMBL" id="MVB12663.1"/>
    </source>
</evidence>
<dbReference type="SUPFAM" id="SSF55826">
    <property type="entry name" value="YbaK/ProRS associated domain"/>
    <property type="match status" value="1"/>
</dbReference>
<dbReference type="InterPro" id="IPR004369">
    <property type="entry name" value="Prolyl-tRNA_editing_YbaK/EbsC"/>
</dbReference>
<protein>
    <recommendedName>
        <fullName evidence="4">Cys-tRNA(Pro)/Cys-tRNA(Cys) deacylase</fullName>
        <ecNumber evidence="4">4.2.-.-</ecNumber>
    </recommendedName>
</protein>
<accession>A0A6N8I574</accession>
<dbReference type="PANTHER" id="PTHR30411:SF0">
    <property type="entry name" value="CYS-TRNA(PRO)_CYS-TRNA(CYS) DEACYLASE YBAK"/>
    <property type="match status" value="1"/>
</dbReference>
<dbReference type="EMBL" id="VWXL01000100">
    <property type="protein sequence ID" value="MVB12663.1"/>
    <property type="molecule type" value="Genomic_DNA"/>
</dbReference>
<name>A0A6N8I574_9FIRM</name>
<proteinExistence type="inferred from homology"/>
<dbReference type="EC" id="4.2.-.-" evidence="4"/>
<dbReference type="NCBIfam" id="TIGR00011">
    <property type="entry name" value="YbaK_EbsC"/>
    <property type="match status" value="1"/>
</dbReference>
<reference evidence="6 7" key="1">
    <citation type="submission" date="2019-09" db="EMBL/GenBank/DDBJ databases">
        <title>Genome sequence of Clostridium sp. EA1.</title>
        <authorList>
            <person name="Poehlein A."/>
            <person name="Bengelsdorf F.R."/>
            <person name="Daniel R."/>
        </authorList>
    </citation>
    <scope>NUCLEOTIDE SEQUENCE [LARGE SCALE GENOMIC DNA]</scope>
    <source>
        <strain evidence="6 7">EA1</strain>
    </source>
</reference>
<comment type="caution">
    <text evidence="6">The sequence shown here is derived from an EMBL/GenBank/DDBJ whole genome shotgun (WGS) entry which is preliminary data.</text>
</comment>
<dbReference type="GO" id="GO:0006412">
    <property type="term" value="P:translation"/>
    <property type="evidence" value="ECO:0007669"/>
    <property type="project" value="UniProtKB-KW"/>
</dbReference>